<dbReference type="RefSeq" id="WP_349545387.1">
    <property type="nucleotide sequence ID" value="NZ_JAOALG010000002.1"/>
</dbReference>
<keyword evidence="2" id="KW-1185">Reference proteome</keyword>
<dbReference type="InterPro" id="IPR036628">
    <property type="entry name" value="Clp_N_dom_sf"/>
</dbReference>
<evidence type="ECO:0000313" key="1">
    <source>
        <dbReference type="EMBL" id="MEQ5843781.1"/>
    </source>
</evidence>
<reference evidence="1 2" key="1">
    <citation type="journal article" date="2024" name="Chem. Sci.">
        <title>Discovery of a lagriamide polyketide by integrated genome mining, isotopic labeling, and untargeted metabolomics.</title>
        <authorList>
            <person name="Fergusson C.H."/>
            <person name="Saulog J."/>
            <person name="Paulo B.S."/>
            <person name="Wilson D.M."/>
            <person name="Liu D.Y."/>
            <person name="Morehouse N.J."/>
            <person name="Waterworth S."/>
            <person name="Barkei J."/>
            <person name="Gray C.A."/>
            <person name="Kwan J.C."/>
            <person name="Eustaquio A.S."/>
            <person name="Linington R.G."/>
        </authorList>
    </citation>
    <scope>NUCLEOTIDE SEQUENCE [LARGE SCALE GENOMIC DNA]</scope>
    <source>
        <strain evidence="1 2">RL17-338-BIF-B</strain>
    </source>
</reference>
<gene>
    <name evidence="1" type="ORF">N0A02_30440</name>
</gene>
<name>A0ABV1LXX5_9BURK</name>
<comment type="caution">
    <text evidence="1">The sequence shown here is derived from an EMBL/GenBank/DDBJ whole genome shotgun (WGS) entry which is preliminary data.</text>
</comment>
<organism evidence="1 2">
    <name type="scientific">Paraburkholderia acidicola</name>
    <dbReference type="NCBI Taxonomy" id="1912599"/>
    <lineage>
        <taxon>Bacteria</taxon>
        <taxon>Pseudomonadati</taxon>
        <taxon>Pseudomonadota</taxon>
        <taxon>Betaproteobacteria</taxon>
        <taxon>Burkholderiales</taxon>
        <taxon>Burkholderiaceae</taxon>
        <taxon>Paraburkholderia</taxon>
    </lineage>
</organism>
<dbReference type="EMBL" id="JAOALG010000002">
    <property type="protein sequence ID" value="MEQ5843781.1"/>
    <property type="molecule type" value="Genomic_DNA"/>
</dbReference>
<dbReference type="Gene3D" id="1.10.1780.10">
    <property type="entry name" value="Clp, N-terminal domain"/>
    <property type="match status" value="1"/>
</dbReference>
<sequence length="72" mass="7882">MFRIANSIACTTKVVAIIMQRNSSGKHLSCKAERPNPLSEVTGANVLAAIFGEKDSRAVYFLRQEGVKLSAW</sequence>
<accession>A0ABV1LXX5</accession>
<evidence type="ECO:0000313" key="2">
    <source>
        <dbReference type="Proteomes" id="UP001469089"/>
    </source>
</evidence>
<protein>
    <submittedName>
        <fullName evidence="1">Uncharacterized protein</fullName>
    </submittedName>
</protein>
<dbReference type="SUPFAM" id="SSF81923">
    <property type="entry name" value="Double Clp-N motif"/>
    <property type="match status" value="1"/>
</dbReference>
<proteinExistence type="predicted"/>
<dbReference type="Proteomes" id="UP001469089">
    <property type="component" value="Unassembled WGS sequence"/>
</dbReference>